<accession>A0A4Y2SC38</accession>
<comment type="caution">
    <text evidence="3">The sequence shown here is derived from an EMBL/GenBank/DDBJ whole genome shotgun (WGS) entry which is preliminary data.</text>
</comment>
<dbReference type="Proteomes" id="UP000499080">
    <property type="component" value="Unassembled WGS sequence"/>
</dbReference>
<name>A0A4Y2SC38_ARAVE</name>
<dbReference type="EMBL" id="BGPR01020654">
    <property type="protein sequence ID" value="GBN85174.1"/>
    <property type="molecule type" value="Genomic_DNA"/>
</dbReference>
<dbReference type="AlphaFoldDB" id="A0A4Y2SC38"/>
<evidence type="ECO:0000256" key="1">
    <source>
        <dbReference type="SAM" id="MobiDB-lite"/>
    </source>
</evidence>
<protein>
    <submittedName>
        <fullName evidence="3">Uncharacterized protein</fullName>
    </submittedName>
</protein>
<reference evidence="3 4" key="1">
    <citation type="journal article" date="2019" name="Sci. Rep.">
        <title>Orb-weaving spider Araneus ventricosus genome elucidates the spidroin gene catalogue.</title>
        <authorList>
            <person name="Kono N."/>
            <person name="Nakamura H."/>
            <person name="Ohtoshi R."/>
            <person name="Moran D.A.P."/>
            <person name="Shinohara A."/>
            <person name="Yoshida Y."/>
            <person name="Fujiwara M."/>
            <person name="Mori M."/>
            <person name="Tomita M."/>
            <person name="Arakawa K."/>
        </authorList>
    </citation>
    <scope>NUCLEOTIDE SEQUENCE [LARGE SCALE GENOMIC DNA]</scope>
</reference>
<gene>
    <name evidence="2" type="ORF">AVEN_193299_1</name>
    <name evidence="3" type="ORF">AVEN_232545_1</name>
</gene>
<organism evidence="3 4">
    <name type="scientific">Araneus ventricosus</name>
    <name type="common">Orbweaver spider</name>
    <name type="synonym">Epeira ventricosa</name>
    <dbReference type="NCBI Taxonomy" id="182803"/>
    <lineage>
        <taxon>Eukaryota</taxon>
        <taxon>Metazoa</taxon>
        <taxon>Ecdysozoa</taxon>
        <taxon>Arthropoda</taxon>
        <taxon>Chelicerata</taxon>
        <taxon>Arachnida</taxon>
        <taxon>Araneae</taxon>
        <taxon>Araneomorphae</taxon>
        <taxon>Entelegynae</taxon>
        <taxon>Araneoidea</taxon>
        <taxon>Araneidae</taxon>
        <taxon>Araneus</taxon>
    </lineage>
</organism>
<evidence type="ECO:0000313" key="3">
    <source>
        <dbReference type="EMBL" id="GBN85393.1"/>
    </source>
</evidence>
<dbReference type="EMBL" id="BGPR01020748">
    <property type="protein sequence ID" value="GBN85393.1"/>
    <property type="molecule type" value="Genomic_DNA"/>
</dbReference>
<evidence type="ECO:0000313" key="2">
    <source>
        <dbReference type="EMBL" id="GBN85174.1"/>
    </source>
</evidence>
<feature type="region of interest" description="Disordered" evidence="1">
    <location>
        <begin position="1"/>
        <end position="20"/>
    </location>
</feature>
<keyword evidence="4" id="KW-1185">Reference proteome</keyword>
<proteinExistence type="predicted"/>
<evidence type="ECO:0000313" key="4">
    <source>
        <dbReference type="Proteomes" id="UP000499080"/>
    </source>
</evidence>
<sequence>METFSTAANPAATGEEHMATTSSTVEFFSLTTTVSGVVTEADKREDTAATSIAVECTTLEESEVINSSSNLASNDSKHMEERKCDIDLKDIGQWPNKIKDSTRILLVLTPFGPTLNSYLIANRDERVRTAVSFANEIC</sequence>